<evidence type="ECO:0000313" key="2">
    <source>
        <dbReference type="Proteomes" id="UP000030671"/>
    </source>
</evidence>
<dbReference type="Gene3D" id="3.10.450.50">
    <property type="match status" value="1"/>
</dbReference>
<organism evidence="1 2">
    <name type="scientific">Heterobasidion irregulare (strain TC 32-1)</name>
    <dbReference type="NCBI Taxonomy" id="747525"/>
    <lineage>
        <taxon>Eukaryota</taxon>
        <taxon>Fungi</taxon>
        <taxon>Dikarya</taxon>
        <taxon>Basidiomycota</taxon>
        <taxon>Agaricomycotina</taxon>
        <taxon>Agaricomycetes</taxon>
        <taxon>Russulales</taxon>
        <taxon>Bondarzewiaceae</taxon>
        <taxon>Heterobasidion</taxon>
        <taxon>Heterobasidion annosum species complex</taxon>
    </lineage>
</organism>
<dbReference type="EMBL" id="KI925465">
    <property type="protein sequence ID" value="ETW75752.1"/>
    <property type="molecule type" value="Genomic_DNA"/>
</dbReference>
<keyword evidence="2" id="KW-1185">Reference proteome</keyword>
<reference evidence="1 2" key="1">
    <citation type="journal article" date="2012" name="New Phytol.">
        <title>Insight into trade-off between wood decay and parasitism from the genome of a fungal forest pathogen.</title>
        <authorList>
            <person name="Olson A."/>
            <person name="Aerts A."/>
            <person name="Asiegbu F."/>
            <person name="Belbahri L."/>
            <person name="Bouzid O."/>
            <person name="Broberg A."/>
            <person name="Canback B."/>
            <person name="Coutinho P.M."/>
            <person name="Cullen D."/>
            <person name="Dalman K."/>
            <person name="Deflorio G."/>
            <person name="van Diepen L.T."/>
            <person name="Dunand C."/>
            <person name="Duplessis S."/>
            <person name="Durling M."/>
            <person name="Gonthier P."/>
            <person name="Grimwood J."/>
            <person name="Fossdal C.G."/>
            <person name="Hansson D."/>
            <person name="Henrissat B."/>
            <person name="Hietala A."/>
            <person name="Himmelstrand K."/>
            <person name="Hoffmeister D."/>
            <person name="Hogberg N."/>
            <person name="James T.Y."/>
            <person name="Karlsson M."/>
            <person name="Kohler A."/>
            <person name="Kues U."/>
            <person name="Lee Y.H."/>
            <person name="Lin Y.C."/>
            <person name="Lind M."/>
            <person name="Lindquist E."/>
            <person name="Lombard V."/>
            <person name="Lucas S."/>
            <person name="Lunden K."/>
            <person name="Morin E."/>
            <person name="Murat C."/>
            <person name="Park J."/>
            <person name="Raffaello T."/>
            <person name="Rouze P."/>
            <person name="Salamov A."/>
            <person name="Schmutz J."/>
            <person name="Solheim H."/>
            <person name="Stahlberg J."/>
            <person name="Velez H."/>
            <person name="de Vries R.P."/>
            <person name="Wiebenga A."/>
            <person name="Woodward S."/>
            <person name="Yakovlev I."/>
            <person name="Garbelotto M."/>
            <person name="Martin F."/>
            <person name="Grigoriev I.V."/>
            <person name="Stenlid J."/>
        </authorList>
    </citation>
    <scope>NUCLEOTIDE SEQUENCE [LARGE SCALE GENOMIC DNA]</scope>
    <source>
        <strain evidence="1 2">TC 32-1</strain>
    </source>
</reference>
<proteinExistence type="predicted"/>
<dbReference type="InterPro" id="IPR032710">
    <property type="entry name" value="NTF2-like_dom_sf"/>
</dbReference>
<dbReference type="STRING" id="747525.W4JQB4"/>
<dbReference type="OrthoDB" id="3758478at2759"/>
<name>W4JQB4_HETIT</name>
<dbReference type="GeneID" id="20676619"/>
<gene>
    <name evidence="1" type="ORF">HETIRDRAFT_455442</name>
</gene>
<dbReference type="RefSeq" id="XP_009552010.1">
    <property type="nucleotide sequence ID" value="XM_009553715.1"/>
</dbReference>
<sequence length="144" mass="15878">MFAPPSNPSPQLQTVLRWFQAIVQWDFNALETLLSDDYLHVTLPASAGDPNKNKEHGIAHAKSTAALLGGQNMNFELYDANESEGKIWTHARLYTKLANGAVYDNESIFLFTLSAGKEPQINVIKEFIDTKAVAERAKAVSGDN</sequence>
<dbReference type="InParanoid" id="W4JQB4"/>
<protein>
    <recommendedName>
        <fullName evidence="3">SnoaL-like domain-containing protein</fullName>
    </recommendedName>
</protein>
<dbReference type="Proteomes" id="UP000030671">
    <property type="component" value="Unassembled WGS sequence"/>
</dbReference>
<dbReference type="SUPFAM" id="SSF54427">
    <property type="entry name" value="NTF2-like"/>
    <property type="match status" value="1"/>
</dbReference>
<dbReference type="HOGENOM" id="CLU_1796728_0_0_1"/>
<evidence type="ECO:0000313" key="1">
    <source>
        <dbReference type="EMBL" id="ETW75752.1"/>
    </source>
</evidence>
<evidence type="ECO:0008006" key="3">
    <source>
        <dbReference type="Google" id="ProtNLM"/>
    </source>
</evidence>
<dbReference type="AlphaFoldDB" id="W4JQB4"/>
<dbReference type="KEGG" id="hir:HETIRDRAFT_455442"/>
<accession>W4JQB4</accession>